<dbReference type="SUPFAM" id="SSF52402">
    <property type="entry name" value="Adenine nucleotide alpha hydrolases-like"/>
    <property type="match status" value="2"/>
</dbReference>
<comment type="similarity">
    <text evidence="1">Belongs to the universal stress protein A family.</text>
</comment>
<dbReference type="CDD" id="cd00293">
    <property type="entry name" value="USP-like"/>
    <property type="match status" value="1"/>
</dbReference>
<evidence type="ECO:0000256" key="1">
    <source>
        <dbReference type="ARBA" id="ARBA00008791"/>
    </source>
</evidence>
<dbReference type="Proteomes" id="UP001162741">
    <property type="component" value="Chromosome"/>
</dbReference>
<name>A0ABY6J827_9BACT</name>
<gene>
    <name evidence="3" type="ORF">MKQ68_11655</name>
</gene>
<dbReference type="EMBL" id="CP107006">
    <property type="protein sequence ID" value="UYQ95757.1"/>
    <property type="molecule type" value="Genomic_DNA"/>
</dbReference>
<dbReference type="PANTHER" id="PTHR46268">
    <property type="entry name" value="STRESS RESPONSE PROTEIN NHAX"/>
    <property type="match status" value="1"/>
</dbReference>
<evidence type="ECO:0000259" key="2">
    <source>
        <dbReference type="Pfam" id="PF00582"/>
    </source>
</evidence>
<organism evidence="3 4">
    <name type="scientific">Chitinophaga horti</name>
    <dbReference type="NCBI Taxonomy" id="2920382"/>
    <lineage>
        <taxon>Bacteria</taxon>
        <taxon>Pseudomonadati</taxon>
        <taxon>Bacteroidota</taxon>
        <taxon>Chitinophagia</taxon>
        <taxon>Chitinophagales</taxon>
        <taxon>Chitinophagaceae</taxon>
        <taxon>Chitinophaga</taxon>
    </lineage>
</organism>
<feature type="domain" description="UspA" evidence="2">
    <location>
        <begin position="5"/>
        <end position="150"/>
    </location>
</feature>
<keyword evidence="4" id="KW-1185">Reference proteome</keyword>
<dbReference type="RefSeq" id="WP_264283441.1">
    <property type="nucleotide sequence ID" value="NZ_CP107006.1"/>
</dbReference>
<dbReference type="PANTHER" id="PTHR46268:SF6">
    <property type="entry name" value="UNIVERSAL STRESS PROTEIN UP12"/>
    <property type="match status" value="1"/>
</dbReference>
<evidence type="ECO:0000313" key="4">
    <source>
        <dbReference type="Proteomes" id="UP001162741"/>
    </source>
</evidence>
<protein>
    <submittedName>
        <fullName evidence="3">Universal stress protein</fullName>
    </submittedName>
</protein>
<dbReference type="Gene3D" id="3.40.50.12370">
    <property type="match status" value="1"/>
</dbReference>
<reference evidence="3" key="1">
    <citation type="submission" date="2022-10" db="EMBL/GenBank/DDBJ databases">
        <title>Chitinophaga sp. nov., isolated from soil.</title>
        <authorList>
            <person name="Jeon C.O."/>
        </authorList>
    </citation>
    <scope>NUCLEOTIDE SEQUENCE</scope>
    <source>
        <strain evidence="3">R8</strain>
    </source>
</reference>
<sequence>MAKQFRTILVPVDFSVNTGTAIARALLMVPPDGATIHLLHVQRIGAGGYWRKITQFFRGLSWKQVRAAIKRSELKLLELKDAIEATTEHAKVEVAVCHGQSVEDTIIRKAIDLRADLLVLGKRSQHTTFPQLNTVVPSRIAQASGVPVLTAKPGALHSSLQKVVMPVSTRFPANKLALIAAIRRQRDLQVQLVIFADHDTDKPFPRQSLLAIFKILKGQAGGKVNYVVLHGRDKVKALLEYTRSIDADMVVVDPGAETKLTGWSNRHLSDMLPPHSKTMVLAVR</sequence>
<dbReference type="InterPro" id="IPR006015">
    <property type="entry name" value="Universal_stress_UspA"/>
</dbReference>
<dbReference type="InterPro" id="IPR006016">
    <property type="entry name" value="UspA"/>
</dbReference>
<evidence type="ECO:0000313" key="3">
    <source>
        <dbReference type="EMBL" id="UYQ95757.1"/>
    </source>
</evidence>
<dbReference type="Pfam" id="PF00582">
    <property type="entry name" value="Usp"/>
    <property type="match status" value="1"/>
</dbReference>
<dbReference type="PRINTS" id="PR01438">
    <property type="entry name" value="UNVRSLSTRESS"/>
</dbReference>
<accession>A0ABY6J827</accession>
<proteinExistence type="inferred from homology"/>